<evidence type="ECO:0000256" key="15">
    <source>
        <dbReference type="ARBA" id="ARBA00034505"/>
    </source>
</evidence>
<keyword evidence="8" id="KW-0863">Zinc-finger</keyword>
<dbReference type="SUPFAM" id="SSF57850">
    <property type="entry name" value="RING/U-box"/>
    <property type="match status" value="1"/>
</dbReference>
<dbReference type="Proteomes" id="UP001145021">
    <property type="component" value="Unassembled WGS sequence"/>
</dbReference>
<dbReference type="Gene3D" id="3.30.40.10">
    <property type="entry name" value="Zinc/RING finger domain, C3HC4 (zinc finger)"/>
    <property type="match status" value="1"/>
</dbReference>
<dbReference type="Pfam" id="PF04757">
    <property type="entry name" value="Pex2_Pex12"/>
    <property type="match status" value="1"/>
</dbReference>
<dbReference type="GO" id="GO:0016874">
    <property type="term" value="F:ligase activity"/>
    <property type="evidence" value="ECO:0007669"/>
    <property type="project" value="UniProtKB-KW"/>
</dbReference>
<keyword evidence="5" id="KW-0813">Transport</keyword>
<dbReference type="CDD" id="cd16451">
    <property type="entry name" value="mRING_PEX12"/>
    <property type="match status" value="1"/>
</dbReference>
<evidence type="ECO:0000256" key="5">
    <source>
        <dbReference type="ARBA" id="ARBA00022448"/>
    </source>
</evidence>
<comment type="function">
    <text evidence="16">Component of a retrotranslocation channel required for peroxisome organization by mediating export of the PEX5 receptor from peroxisomes to the cytosol, thereby promoting PEX5 recycling.</text>
</comment>
<dbReference type="AlphaFoldDB" id="A0A9W8CL86"/>
<dbReference type="PANTHER" id="PTHR12888">
    <property type="entry name" value="PEROXISOME ASSEMBLY PROTEIN 12 PEROXIN-12"/>
    <property type="match status" value="1"/>
</dbReference>
<evidence type="ECO:0000256" key="16">
    <source>
        <dbReference type="PIRNR" id="PIRNR038074"/>
    </source>
</evidence>
<evidence type="ECO:0000256" key="8">
    <source>
        <dbReference type="ARBA" id="ARBA00022771"/>
    </source>
</evidence>
<reference evidence="18" key="1">
    <citation type="submission" date="2022-07" db="EMBL/GenBank/DDBJ databases">
        <title>Phylogenomic reconstructions and comparative analyses of Kickxellomycotina fungi.</title>
        <authorList>
            <person name="Reynolds N.K."/>
            <person name="Stajich J.E."/>
            <person name="Barry K."/>
            <person name="Grigoriev I.V."/>
            <person name="Crous P."/>
            <person name="Smith M.E."/>
        </authorList>
    </citation>
    <scope>NUCLEOTIDE SEQUENCE</scope>
    <source>
        <strain evidence="18">NBRC 105413</strain>
    </source>
</reference>
<keyword evidence="19" id="KW-1185">Reference proteome</keyword>
<sequence>MEFMSDMLSGADAGKPSLFELVAQQKMTELLEPALRHITSVYAHRYPRYLIRILNWHEEVYAAIMLVVERHYLRNYGGSFTEHFYGIKRVRMRQIGGSNALTRGDVWGSLVFLVGLPLVKSRLDQYYDRVSGGDAARLLGNVFSQQRNAGVASQAQESGQQLEEEEAAAARAADPLAKARRKIAALRVATKRMFQQYYPHANCAYHLAAAFYYVAYMFDHTGYSSPWLHLLGLQIRRLSAADYRAMDERGPAKSGLAAPPNGSILRLMRNVVARLLGGGLDLLKVALPLSIFFYRFLEWWYRSDFHRRVQQTPVPPPPMPMRPHPDGVAVPFDQTICPLCEKKRTNPAMASSGYVFCYPCIHKHVSDQGTCPVTLTKVDPAAIRKLYADA</sequence>
<keyword evidence="12 16" id="KW-0472">Membrane</keyword>
<comment type="pathway">
    <text evidence="2">Protein modification; protein ubiquitination.</text>
</comment>
<gene>
    <name evidence="18" type="primary">PEX12</name>
    <name evidence="18" type="ORF">LPJ64_002259</name>
</gene>
<evidence type="ECO:0000256" key="11">
    <source>
        <dbReference type="ARBA" id="ARBA00022989"/>
    </source>
</evidence>
<dbReference type="PANTHER" id="PTHR12888:SF0">
    <property type="entry name" value="PEROXISOME ASSEMBLY PROTEIN 12"/>
    <property type="match status" value="1"/>
</dbReference>
<dbReference type="GO" id="GO:0008270">
    <property type="term" value="F:zinc ion binding"/>
    <property type="evidence" value="ECO:0007669"/>
    <property type="project" value="UniProtKB-KW"/>
</dbReference>
<evidence type="ECO:0000256" key="10">
    <source>
        <dbReference type="ARBA" id="ARBA00022927"/>
    </source>
</evidence>
<evidence type="ECO:0000256" key="4">
    <source>
        <dbReference type="ARBA" id="ARBA00018980"/>
    </source>
</evidence>
<protein>
    <recommendedName>
        <fullName evidence="4 16">Peroxisome assembly protein 12</fullName>
    </recommendedName>
    <alternativeName>
        <fullName evidence="14 16">Peroxin-12</fullName>
    </alternativeName>
</protein>
<dbReference type="GO" id="GO:0016562">
    <property type="term" value="P:protein import into peroxisome matrix, receptor recycling"/>
    <property type="evidence" value="ECO:0007669"/>
    <property type="project" value="UniProtKB-ARBA"/>
</dbReference>
<organism evidence="18 19">
    <name type="scientific">Coemansia asiatica</name>
    <dbReference type="NCBI Taxonomy" id="1052880"/>
    <lineage>
        <taxon>Eukaryota</taxon>
        <taxon>Fungi</taxon>
        <taxon>Fungi incertae sedis</taxon>
        <taxon>Zoopagomycota</taxon>
        <taxon>Kickxellomycotina</taxon>
        <taxon>Kickxellomycetes</taxon>
        <taxon>Kickxellales</taxon>
        <taxon>Kickxellaceae</taxon>
        <taxon>Coemansia</taxon>
    </lineage>
</organism>
<comment type="caution">
    <text evidence="18">The sequence shown here is derived from an EMBL/GenBank/DDBJ whole genome shotgun (WGS) entry which is preliminary data.</text>
</comment>
<keyword evidence="7" id="KW-0479">Metal-binding</keyword>
<comment type="subunit">
    <text evidence="15">Component of the PEX2-PEX10-PEX12 retrotranslocation channel, composed of PEX2, PEX10 and PEX12.</text>
</comment>
<proteinExistence type="inferred from homology"/>
<dbReference type="GO" id="GO:1990429">
    <property type="term" value="C:peroxisomal importomer complex"/>
    <property type="evidence" value="ECO:0007669"/>
    <property type="project" value="TreeGrafter"/>
</dbReference>
<feature type="domain" description="Pex N-terminal" evidence="17">
    <location>
        <begin position="24"/>
        <end position="303"/>
    </location>
</feature>
<dbReference type="GO" id="GO:0006513">
    <property type="term" value="P:protein monoubiquitination"/>
    <property type="evidence" value="ECO:0007669"/>
    <property type="project" value="TreeGrafter"/>
</dbReference>
<keyword evidence="6" id="KW-0812">Transmembrane</keyword>
<evidence type="ECO:0000256" key="9">
    <source>
        <dbReference type="ARBA" id="ARBA00022833"/>
    </source>
</evidence>
<dbReference type="InterPro" id="IPR017375">
    <property type="entry name" value="PEX12"/>
</dbReference>
<comment type="similarity">
    <text evidence="3 16">Belongs to the pex2/pex10/pex12 family.</text>
</comment>
<keyword evidence="18" id="KW-0436">Ligase</keyword>
<keyword evidence="10" id="KW-0653">Protein transport</keyword>
<keyword evidence="9" id="KW-0862">Zinc</keyword>
<evidence type="ECO:0000256" key="12">
    <source>
        <dbReference type="ARBA" id="ARBA00023136"/>
    </source>
</evidence>
<dbReference type="GO" id="GO:0004842">
    <property type="term" value="F:ubiquitin-protein transferase activity"/>
    <property type="evidence" value="ECO:0007669"/>
    <property type="project" value="TreeGrafter"/>
</dbReference>
<evidence type="ECO:0000313" key="18">
    <source>
        <dbReference type="EMBL" id="KAJ1646240.1"/>
    </source>
</evidence>
<dbReference type="GO" id="GO:0005778">
    <property type="term" value="C:peroxisomal membrane"/>
    <property type="evidence" value="ECO:0007669"/>
    <property type="project" value="UniProtKB-SubCell"/>
</dbReference>
<evidence type="ECO:0000256" key="13">
    <source>
        <dbReference type="ARBA" id="ARBA00023140"/>
    </source>
</evidence>
<evidence type="ECO:0000256" key="6">
    <source>
        <dbReference type="ARBA" id="ARBA00022692"/>
    </source>
</evidence>
<keyword evidence="13 16" id="KW-0576">Peroxisome</keyword>
<comment type="subcellular location">
    <subcellularLocation>
        <location evidence="1">Peroxisome membrane</location>
        <topology evidence="1">Multi-pass membrane protein</topology>
    </subcellularLocation>
</comment>
<dbReference type="EMBL" id="JANBOH010000069">
    <property type="protein sequence ID" value="KAJ1646240.1"/>
    <property type="molecule type" value="Genomic_DNA"/>
</dbReference>
<keyword evidence="11" id="KW-1133">Transmembrane helix</keyword>
<evidence type="ECO:0000256" key="1">
    <source>
        <dbReference type="ARBA" id="ARBA00004585"/>
    </source>
</evidence>
<evidence type="ECO:0000259" key="17">
    <source>
        <dbReference type="Pfam" id="PF04757"/>
    </source>
</evidence>
<evidence type="ECO:0000313" key="19">
    <source>
        <dbReference type="Proteomes" id="UP001145021"/>
    </source>
</evidence>
<dbReference type="PIRSF" id="PIRSF038074">
    <property type="entry name" value="Peroxisome_assembly_p12"/>
    <property type="match status" value="1"/>
</dbReference>
<name>A0A9W8CL86_9FUNG</name>
<evidence type="ECO:0000256" key="14">
    <source>
        <dbReference type="ARBA" id="ARBA00029692"/>
    </source>
</evidence>
<evidence type="ECO:0000256" key="2">
    <source>
        <dbReference type="ARBA" id="ARBA00004906"/>
    </source>
</evidence>
<dbReference type="InterPro" id="IPR006845">
    <property type="entry name" value="Pex_N"/>
</dbReference>
<evidence type="ECO:0000256" key="3">
    <source>
        <dbReference type="ARBA" id="ARBA00008704"/>
    </source>
</evidence>
<accession>A0A9W8CL86</accession>
<dbReference type="InterPro" id="IPR013083">
    <property type="entry name" value="Znf_RING/FYVE/PHD"/>
</dbReference>
<evidence type="ECO:0000256" key="7">
    <source>
        <dbReference type="ARBA" id="ARBA00022723"/>
    </source>
</evidence>